<dbReference type="EMBL" id="GGEC01012093">
    <property type="protein sequence ID" value="MBW92576.1"/>
    <property type="molecule type" value="Transcribed_RNA"/>
</dbReference>
<dbReference type="GO" id="GO:0016301">
    <property type="term" value="F:kinase activity"/>
    <property type="evidence" value="ECO:0007669"/>
    <property type="project" value="UniProtKB-KW"/>
</dbReference>
<proteinExistence type="predicted"/>
<protein>
    <submittedName>
        <fullName evidence="1">Proline-rich receptor-like protein kinase PERK2</fullName>
    </submittedName>
</protein>
<keyword evidence="1" id="KW-0418">Kinase</keyword>
<evidence type="ECO:0000313" key="1">
    <source>
        <dbReference type="EMBL" id="MBW92576.1"/>
    </source>
</evidence>
<name>A0A2P2JGG4_RHIMU</name>
<accession>A0A2P2JGG4</accession>
<sequence>MLAKDRAMQKAKILRNFKEAIEY</sequence>
<reference evidence="1" key="1">
    <citation type="submission" date="2018-02" db="EMBL/GenBank/DDBJ databases">
        <title>Rhizophora mucronata_Transcriptome.</title>
        <authorList>
            <person name="Meera S.P."/>
            <person name="Sreeshan A."/>
            <person name="Augustine A."/>
        </authorList>
    </citation>
    <scope>NUCLEOTIDE SEQUENCE</scope>
    <source>
        <tissue evidence="1">Leaf</tissue>
    </source>
</reference>
<keyword evidence="1" id="KW-0675">Receptor</keyword>
<keyword evidence="1" id="KW-0808">Transferase</keyword>
<dbReference type="AlphaFoldDB" id="A0A2P2JGG4"/>
<organism evidence="1">
    <name type="scientific">Rhizophora mucronata</name>
    <name type="common">Asiatic mangrove</name>
    <dbReference type="NCBI Taxonomy" id="61149"/>
    <lineage>
        <taxon>Eukaryota</taxon>
        <taxon>Viridiplantae</taxon>
        <taxon>Streptophyta</taxon>
        <taxon>Embryophyta</taxon>
        <taxon>Tracheophyta</taxon>
        <taxon>Spermatophyta</taxon>
        <taxon>Magnoliopsida</taxon>
        <taxon>eudicotyledons</taxon>
        <taxon>Gunneridae</taxon>
        <taxon>Pentapetalae</taxon>
        <taxon>rosids</taxon>
        <taxon>fabids</taxon>
        <taxon>Malpighiales</taxon>
        <taxon>Rhizophoraceae</taxon>
        <taxon>Rhizophora</taxon>
    </lineage>
</organism>